<dbReference type="Pfam" id="PF02698">
    <property type="entry name" value="DUF218"/>
    <property type="match status" value="1"/>
</dbReference>
<comment type="caution">
    <text evidence="2">The sequence shown here is derived from an EMBL/GenBank/DDBJ whole genome shotgun (WGS) entry which is preliminary data.</text>
</comment>
<dbReference type="InterPro" id="IPR014729">
    <property type="entry name" value="Rossmann-like_a/b/a_fold"/>
</dbReference>
<dbReference type="PANTHER" id="PTHR30336:SF20">
    <property type="entry name" value="DUF218 DOMAIN-CONTAINING PROTEIN"/>
    <property type="match status" value="1"/>
</dbReference>
<dbReference type="InterPro" id="IPR003848">
    <property type="entry name" value="DUF218"/>
</dbReference>
<dbReference type="InterPro" id="IPR051599">
    <property type="entry name" value="Cell_Envelope_Assoc"/>
</dbReference>
<name>A0A853C788_9ACTN</name>
<accession>A0A853C788</accession>
<feature type="domain" description="DUF218" evidence="1">
    <location>
        <begin position="109"/>
        <end position="194"/>
    </location>
</feature>
<organism evidence="2 3">
    <name type="scientific">Nocardioides thalensis</name>
    <dbReference type="NCBI Taxonomy" id="1914755"/>
    <lineage>
        <taxon>Bacteria</taxon>
        <taxon>Bacillati</taxon>
        <taxon>Actinomycetota</taxon>
        <taxon>Actinomycetes</taxon>
        <taxon>Propionibacteriales</taxon>
        <taxon>Nocardioidaceae</taxon>
        <taxon>Nocardioides</taxon>
    </lineage>
</organism>
<evidence type="ECO:0000313" key="2">
    <source>
        <dbReference type="EMBL" id="NYJ02063.1"/>
    </source>
</evidence>
<dbReference type="PANTHER" id="PTHR30336">
    <property type="entry name" value="INNER MEMBRANE PROTEIN, PROBABLE PERMEASE"/>
    <property type="match status" value="1"/>
</dbReference>
<dbReference type="AlphaFoldDB" id="A0A853C788"/>
<evidence type="ECO:0000259" key="1">
    <source>
        <dbReference type="Pfam" id="PF02698"/>
    </source>
</evidence>
<protein>
    <submittedName>
        <fullName evidence="2">Uncharacterized SAM-binding protein YcdF (DUF218 family)</fullName>
    </submittedName>
</protein>
<gene>
    <name evidence="2" type="ORF">HNR19_002761</name>
</gene>
<dbReference type="GO" id="GO:0005886">
    <property type="term" value="C:plasma membrane"/>
    <property type="evidence" value="ECO:0007669"/>
    <property type="project" value="TreeGrafter"/>
</dbReference>
<dbReference type="Proteomes" id="UP000530424">
    <property type="component" value="Unassembled WGS sequence"/>
</dbReference>
<keyword evidence="3" id="KW-1185">Reference proteome</keyword>
<reference evidence="2 3" key="1">
    <citation type="submission" date="2020-07" db="EMBL/GenBank/DDBJ databases">
        <title>Sequencing the genomes of 1000 actinobacteria strains.</title>
        <authorList>
            <person name="Klenk H.-P."/>
        </authorList>
    </citation>
    <scope>NUCLEOTIDE SEQUENCE [LARGE SCALE GENOMIC DNA]</scope>
    <source>
        <strain evidence="2 3">DSM 103833</strain>
    </source>
</reference>
<dbReference type="EMBL" id="JACCFP010000001">
    <property type="protein sequence ID" value="NYJ02063.1"/>
    <property type="molecule type" value="Genomic_DNA"/>
</dbReference>
<dbReference type="Gene3D" id="3.40.50.620">
    <property type="entry name" value="HUPs"/>
    <property type="match status" value="1"/>
</dbReference>
<sequence>MTTLAIARSNCEVAHSGVAVRAGWRRDATRDDDPGRATRAIDDEDLRRLDTIASWLALTDPWRGRVDLMLLFGGSMPPTWQVAVDAVTAGEVETLMLVGGRGHTTDATLTAVGLDPQSEETTATTEAEVMAVWMREVHGIEDVLIEDRSTNCGNNVTLAEHVAARHGLRPRTVALVQDPTMQRRMDARFRRTWTLASASAVNRPGPDSRDAWPWNRWLSLVMGEVPRLRDDAHGYGPRGRDFIAHVEVPEEVDAAHRALIAAHPDWDRAMP</sequence>
<proteinExistence type="predicted"/>
<dbReference type="RefSeq" id="WP_179668478.1">
    <property type="nucleotide sequence ID" value="NZ_JACCFP010000001.1"/>
</dbReference>
<evidence type="ECO:0000313" key="3">
    <source>
        <dbReference type="Proteomes" id="UP000530424"/>
    </source>
</evidence>